<keyword evidence="2" id="KW-1185">Reference proteome</keyword>
<proteinExistence type="predicted"/>
<dbReference type="AlphaFoldDB" id="A0A917JHR7"/>
<comment type="caution">
    <text evidence="1">The sequence shown here is derived from an EMBL/GenBank/DDBJ whole genome shotgun (WGS) entry which is preliminary data.</text>
</comment>
<sequence length="72" mass="8019">MKKLHLTFLNAEGKKHKLIPKVASTELSGETVETAMNQLAALNLFEKDNVALFQGVDSAKYVETIETPLFQK</sequence>
<gene>
    <name evidence="1" type="ORF">GCM10011482_19710</name>
</gene>
<dbReference type="RefSeq" id="WP_188368149.1">
    <property type="nucleotide sequence ID" value="NZ_BMDT01000010.1"/>
</dbReference>
<name>A0A917JHR7_9ENTE</name>
<accession>A0A917JHR7</accession>
<dbReference type="Proteomes" id="UP000622610">
    <property type="component" value="Unassembled WGS sequence"/>
</dbReference>
<protein>
    <recommendedName>
        <fullName evidence="3">DUF2922 domain-containing protein</fullName>
    </recommendedName>
</protein>
<reference evidence="1" key="1">
    <citation type="journal article" date="2014" name="Int. J. Syst. Evol. Microbiol.">
        <title>Complete genome sequence of Corynebacterium casei LMG S-19264T (=DSM 44701T), isolated from a smear-ripened cheese.</title>
        <authorList>
            <consortium name="US DOE Joint Genome Institute (JGI-PGF)"/>
            <person name="Walter F."/>
            <person name="Albersmeier A."/>
            <person name="Kalinowski J."/>
            <person name="Ruckert C."/>
        </authorList>
    </citation>
    <scope>NUCLEOTIDE SEQUENCE</scope>
    <source>
        <strain evidence="1">CCM 8433</strain>
    </source>
</reference>
<evidence type="ECO:0000313" key="1">
    <source>
        <dbReference type="EMBL" id="GGI66317.1"/>
    </source>
</evidence>
<evidence type="ECO:0008006" key="3">
    <source>
        <dbReference type="Google" id="ProtNLM"/>
    </source>
</evidence>
<dbReference type="EMBL" id="BMDT01000010">
    <property type="protein sequence ID" value="GGI66317.1"/>
    <property type="molecule type" value="Genomic_DNA"/>
</dbReference>
<organism evidence="1 2">
    <name type="scientific">Enterococcus alcedinis</name>
    <dbReference type="NCBI Taxonomy" id="1274384"/>
    <lineage>
        <taxon>Bacteria</taxon>
        <taxon>Bacillati</taxon>
        <taxon>Bacillota</taxon>
        <taxon>Bacilli</taxon>
        <taxon>Lactobacillales</taxon>
        <taxon>Enterococcaceae</taxon>
        <taxon>Enterococcus</taxon>
    </lineage>
</organism>
<evidence type="ECO:0000313" key="2">
    <source>
        <dbReference type="Proteomes" id="UP000622610"/>
    </source>
</evidence>
<dbReference type="Pfam" id="PF11148">
    <property type="entry name" value="DUF2922"/>
    <property type="match status" value="1"/>
</dbReference>
<reference evidence="1" key="2">
    <citation type="submission" date="2020-09" db="EMBL/GenBank/DDBJ databases">
        <authorList>
            <person name="Sun Q."/>
            <person name="Sedlacek I."/>
        </authorList>
    </citation>
    <scope>NUCLEOTIDE SEQUENCE</scope>
    <source>
        <strain evidence="1">CCM 8433</strain>
    </source>
</reference>
<dbReference type="InterPro" id="IPR021321">
    <property type="entry name" value="DUF2922"/>
</dbReference>